<accession>A0A8H5BLF8</accession>
<evidence type="ECO:0000313" key="4">
    <source>
        <dbReference type="Proteomes" id="UP000567179"/>
    </source>
</evidence>
<evidence type="ECO:0000259" key="2">
    <source>
        <dbReference type="PROSITE" id="PS50180"/>
    </source>
</evidence>
<organism evidence="3 4">
    <name type="scientific">Psilocybe cf. subviscida</name>
    <dbReference type="NCBI Taxonomy" id="2480587"/>
    <lineage>
        <taxon>Eukaryota</taxon>
        <taxon>Fungi</taxon>
        <taxon>Dikarya</taxon>
        <taxon>Basidiomycota</taxon>
        <taxon>Agaricomycotina</taxon>
        <taxon>Agaricomycetes</taxon>
        <taxon>Agaricomycetidae</taxon>
        <taxon>Agaricales</taxon>
        <taxon>Agaricineae</taxon>
        <taxon>Strophariaceae</taxon>
        <taxon>Psilocybe</taxon>
    </lineage>
</organism>
<dbReference type="PANTHER" id="PTHR42678">
    <property type="entry name" value="AMIDASE"/>
    <property type="match status" value="1"/>
</dbReference>
<protein>
    <recommendedName>
        <fullName evidence="2">GAE domain-containing protein</fullName>
    </recommendedName>
</protein>
<dbReference type="SUPFAM" id="SSF75304">
    <property type="entry name" value="Amidase signature (AS) enzymes"/>
    <property type="match status" value="1"/>
</dbReference>
<gene>
    <name evidence="3" type="ORF">D9619_009554</name>
</gene>
<keyword evidence="1" id="KW-1133">Transmembrane helix</keyword>
<sequence length="684" mass="72630">MRGCLCVVRIVYNSFITSQSSSMSQLSRQSPTEHECKCNSNASNPINNVSSLVWYRIVCGEGLTRRNDSYAKSESVPAAPRSVLLRSFGALLQNIGHGDSRSASSAAMEPVLLFNLMGLAHWWPLILLALASALQITQDILSPHTNENLAAVKPAPNVEFPDLYEASVLELQKGLDAGHFTSVHLVKAYFARIEEVNLKGPALRAVLELNPSALKQAAALDLERKVKGKRSDLHGIPILLKDNIATVASEGMNTTAGSFSLLGSVVPDDAGVVKRLRKAGAIILGKANLSEWAHFRGNLASGWSGRGGQCTNAYFPNADPCGSSSGSGVAASIGLAAVTLGSETDGSITCPTSNNNLAGIKPTVGLTSRAGVIPVSEHQDTVGPMTRSLTDAAIVLSVIAGKDTNDNFTLAQPSTVPNFTKALNVNALKGKRIGVPRHLFLNDSISGNDPFVNIVFEQALITMRGLGATIIDNADLPSADEILNSNSNNETVVLDVDLKIQLNAWYRGLLKNPSGVRSLAQLIKFNDKNPKLEEPVNFTSQDTLIESQATTGRNATYFRSLAFDKELGATRGIDAVLKAHKLDALVLPAPGFTTVPAAIAGYPIVTVPLGFYPNNVTIQSAGPLTVYPAPGVPIGLSFIGTAFSEFELIGLAFAYEQKTKTRLARKAFAAAIPKTQLKDIVGKA</sequence>
<proteinExistence type="predicted"/>
<dbReference type="AlphaFoldDB" id="A0A8H5BLF8"/>
<evidence type="ECO:0000313" key="3">
    <source>
        <dbReference type="EMBL" id="KAF5324991.1"/>
    </source>
</evidence>
<keyword evidence="1" id="KW-0812">Transmembrane</keyword>
<dbReference type="PANTHER" id="PTHR42678:SF34">
    <property type="entry name" value="OS04G0183300 PROTEIN"/>
    <property type="match status" value="1"/>
</dbReference>
<keyword evidence="1" id="KW-0472">Membrane</keyword>
<dbReference type="Gene3D" id="3.90.1300.10">
    <property type="entry name" value="Amidase signature (AS) domain"/>
    <property type="match status" value="1"/>
</dbReference>
<dbReference type="Proteomes" id="UP000567179">
    <property type="component" value="Unassembled WGS sequence"/>
</dbReference>
<dbReference type="InterPro" id="IPR008153">
    <property type="entry name" value="GAE_dom"/>
</dbReference>
<reference evidence="3 4" key="1">
    <citation type="journal article" date="2020" name="ISME J.">
        <title>Uncovering the hidden diversity of litter-decomposition mechanisms in mushroom-forming fungi.</title>
        <authorList>
            <person name="Floudas D."/>
            <person name="Bentzer J."/>
            <person name="Ahren D."/>
            <person name="Johansson T."/>
            <person name="Persson P."/>
            <person name="Tunlid A."/>
        </authorList>
    </citation>
    <scope>NUCLEOTIDE SEQUENCE [LARGE SCALE GENOMIC DNA]</scope>
    <source>
        <strain evidence="3 4">CBS 101986</strain>
    </source>
</reference>
<comment type="caution">
    <text evidence="3">The sequence shown here is derived from an EMBL/GenBank/DDBJ whole genome shotgun (WGS) entry which is preliminary data.</text>
</comment>
<feature type="domain" description="GAE" evidence="2">
    <location>
        <begin position="619"/>
        <end position="684"/>
    </location>
</feature>
<feature type="transmembrane region" description="Helical" evidence="1">
    <location>
        <begin position="111"/>
        <end position="134"/>
    </location>
</feature>
<dbReference type="InterPro" id="IPR023631">
    <property type="entry name" value="Amidase_dom"/>
</dbReference>
<dbReference type="PROSITE" id="PS50180">
    <property type="entry name" value="GAE"/>
    <property type="match status" value="1"/>
</dbReference>
<dbReference type="InterPro" id="IPR036928">
    <property type="entry name" value="AS_sf"/>
</dbReference>
<evidence type="ECO:0000256" key="1">
    <source>
        <dbReference type="SAM" id="Phobius"/>
    </source>
</evidence>
<dbReference type="Pfam" id="PF01425">
    <property type="entry name" value="Amidase"/>
    <property type="match status" value="1"/>
</dbReference>
<keyword evidence="4" id="KW-1185">Reference proteome</keyword>
<dbReference type="EMBL" id="JAACJJ010000015">
    <property type="protein sequence ID" value="KAF5324991.1"/>
    <property type="molecule type" value="Genomic_DNA"/>
</dbReference>
<dbReference type="OrthoDB" id="566138at2759"/>
<name>A0A8H5BLF8_9AGAR</name>